<sequence>MLPSTLRGGNLRATSFAIVDVVVGRASRRRDDICGGHQPRILAFLSILELFSLAQVLRCMHFNRCGTLAALFAPNPFLFYDWPRLHNRFLYNCLPPAAPSRYLVCFRDRPHHFSCLDSVLSARGLFSA</sequence>
<organism evidence="1 2">
    <name type="scientific">Cyclocybe aegerita</name>
    <name type="common">Black poplar mushroom</name>
    <name type="synonym">Agrocybe aegerita</name>
    <dbReference type="NCBI Taxonomy" id="1973307"/>
    <lineage>
        <taxon>Eukaryota</taxon>
        <taxon>Fungi</taxon>
        <taxon>Dikarya</taxon>
        <taxon>Basidiomycota</taxon>
        <taxon>Agaricomycotina</taxon>
        <taxon>Agaricomycetes</taxon>
        <taxon>Agaricomycetidae</taxon>
        <taxon>Agaricales</taxon>
        <taxon>Agaricineae</taxon>
        <taxon>Bolbitiaceae</taxon>
        <taxon>Cyclocybe</taxon>
    </lineage>
</organism>
<name>A0A8S0X8P5_CYCAE</name>
<dbReference type="EMBL" id="CACVBS010000090">
    <property type="protein sequence ID" value="CAA7270572.1"/>
    <property type="molecule type" value="Genomic_DNA"/>
</dbReference>
<accession>A0A8S0X8P5</accession>
<gene>
    <name evidence="1" type="ORF">AAE3_LOCUS12804</name>
</gene>
<keyword evidence="2" id="KW-1185">Reference proteome</keyword>
<protein>
    <submittedName>
        <fullName evidence="1">Uncharacterized protein</fullName>
    </submittedName>
</protein>
<dbReference type="Proteomes" id="UP000467700">
    <property type="component" value="Unassembled WGS sequence"/>
</dbReference>
<comment type="caution">
    <text evidence="1">The sequence shown here is derived from an EMBL/GenBank/DDBJ whole genome shotgun (WGS) entry which is preliminary data.</text>
</comment>
<dbReference type="AlphaFoldDB" id="A0A8S0X8P5"/>
<proteinExistence type="predicted"/>
<evidence type="ECO:0000313" key="2">
    <source>
        <dbReference type="Proteomes" id="UP000467700"/>
    </source>
</evidence>
<evidence type="ECO:0000313" key="1">
    <source>
        <dbReference type="EMBL" id="CAA7270572.1"/>
    </source>
</evidence>
<reference evidence="1 2" key="1">
    <citation type="submission" date="2020-01" db="EMBL/GenBank/DDBJ databases">
        <authorList>
            <person name="Gupta K D."/>
        </authorList>
    </citation>
    <scope>NUCLEOTIDE SEQUENCE [LARGE SCALE GENOMIC DNA]</scope>
</reference>